<dbReference type="GO" id="GO:0015562">
    <property type="term" value="F:efflux transmembrane transporter activity"/>
    <property type="evidence" value="ECO:0007669"/>
    <property type="project" value="InterPro"/>
</dbReference>
<dbReference type="SUPFAM" id="SSF56954">
    <property type="entry name" value="Outer membrane efflux proteins (OEP)"/>
    <property type="match status" value="1"/>
</dbReference>
<protein>
    <submittedName>
        <fullName evidence="9">Outer membrane protein</fullName>
    </submittedName>
</protein>
<keyword evidence="10" id="KW-1185">Reference proteome</keyword>
<dbReference type="InterPro" id="IPR003423">
    <property type="entry name" value="OMP_efflux"/>
</dbReference>
<dbReference type="PANTHER" id="PTHR30026">
    <property type="entry name" value="OUTER MEMBRANE PROTEIN TOLC"/>
    <property type="match status" value="1"/>
</dbReference>
<keyword evidence="4" id="KW-1134">Transmembrane beta strand</keyword>
<keyword evidence="3" id="KW-0813">Transport</keyword>
<reference evidence="9 10" key="1">
    <citation type="submission" date="2017-05" db="EMBL/GenBank/DDBJ databases">
        <authorList>
            <person name="Varghese N."/>
            <person name="Submissions S."/>
        </authorList>
    </citation>
    <scope>NUCLEOTIDE SEQUENCE [LARGE SCALE GENOMIC DNA]</scope>
    <source>
        <strain evidence="9 10">DSM 27040</strain>
    </source>
</reference>
<sequence>MFYILFFVLPAKAQETWTVNRCIRYALENNTAHRNYQLNVKREKLTAAQSKFDLLPSVSASSGGGMSYGKSVDQNNDYTNTEHFSASGRIGANLVLFEGFSRLNRMAYARFRLRAAELDRINHEDDLAFAILESYYDIVFYTGMVQIAKDQIEISNYNLKKTQAQVEIGLQAKSDLLQMQASLEKERLEFLLAQNRVEELKYNLWEKMNYKIEQGNGFEINHHTPNVNENIDPVSDSLFFEFAVVSPLLKKSEADRLAAEKNVAITKGQNLPSLSLNASMGSGYYETDIGNTGNIVPLKDQIDKNMSKYIGASLSIPIFGRNQQRTKVKQAIINKEQAQNNYDRQKQQLYYEVANNTRELRALRAKCNQIQKKLTANEMAYEVALKKYAEGLINIIELLTVKEQLADSKSELLLAGIQYEIKSRMIDFYKGERFWK</sequence>
<gene>
    <name evidence="9" type="ORF">SAMN06265379_103332</name>
</gene>
<evidence type="ECO:0000256" key="8">
    <source>
        <dbReference type="SAM" id="Coils"/>
    </source>
</evidence>
<accession>A0A521CN79</accession>
<dbReference type="Pfam" id="PF02321">
    <property type="entry name" value="OEP"/>
    <property type="match status" value="2"/>
</dbReference>
<evidence type="ECO:0000256" key="7">
    <source>
        <dbReference type="ARBA" id="ARBA00023237"/>
    </source>
</evidence>
<evidence type="ECO:0000256" key="5">
    <source>
        <dbReference type="ARBA" id="ARBA00022692"/>
    </source>
</evidence>
<keyword evidence="5" id="KW-0812">Transmembrane</keyword>
<keyword evidence="7" id="KW-0998">Cell outer membrane</keyword>
<keyword evidence="8" id="KW-0175">Coiled coil</keyword>
<evidence type="ECO:0000256" key="2">
    <source>
        <dbReference type="ARBA" id="ARBA00007613"/>
    </source>
</evidence>
<evidence type="ECO:0000256" key="6">
    <source>
        <dbReference type="ARBA" id="ARBA00023136"/>
    </source>
</evidence>
<evidence type="ECO:0000313" key="10">
    <source>
        <dbReference type="Proteomes" id="UP000319040"/>
    </source>
</evidence>
<evidence type="ECO:0000313" key="9">
    <source>
        <dbReference type="EMBL" id="SMO60902.1"/>
    </source>
</evidence>
<keyword evidence="6" id="KW-0472">Membrane</keyword>
<proteinExistence type="inferred from homology"/>
<dbReference type="AlphaFoldDB" id="A0A521CN79"/>
<name>A0A521CN79_SACCC</name>
<evidence type="ECO:0000256" key="3">
    <source>
        <dbReference type="ARBA" id="ARBA00022448"/>
    </source>
</evidence>
<dbReference type="Proteomes" id="UP000319040">
    <property type="component" value="Unassembled WGS sequence"/>
</dbReference>
<dbReference type="Gene3D" id="1.20.1600.10">
    <property type="entry name" value="Outer membrane efflux proteins (OEP)"/>
    <property type="match status" value="1"/>
</dbReference>
<dbReference type="GO" id="GO:0015288">
    <property type="term" value="F:porin activity"/>
    <property type="evidence" value="ECO:0007669"/>
    <property type="project" value="TreeGrafter"/>
</dbReference>
<organism evidence="9 10">
    <name type="scientific">Saccharicrinis carchari</name>
    <dbReference type="NCBI Taxonomy" id="1168039"/>
    <lineage>
        <taxon>Bacteria</taxon>
        <taxon>Pseudomonadati</taxon>
        <taxon>Bacteroidota</taxon>
        <taxon>Bacteroidia</taxon>
        <taxon>Marinilabiliales</taxon>
        <taxon>Marinilabiliaceae</taxon>
        <taxon>Saccharicrinis</taxon>
    </lineage>
</organism>
<dbReference type="InterPro" id="IPR051906">
    <property type="entry name" value="TolC-like"/>
</dbReference>
<comment type="similarity">
    <text evidence="2">Belongs to the outer membrane factor (OMF) (TC 1.B.17) family.</text>
</comment>
<evidence type="ECO:0000256" key="1">
    <source>
        <dbReference type="ARBA" id="ARBA00004442"/>
    </source>
</evidence>
<dbReference type="PANTHER" id="PTHR30026:SF20">
    <property type="entry name" value="OUTER MEMBRANE PROTEIN TOLC"/>
    <property type="match status" value="1"/>
</dbReference>
<feature type="coiled-coil region" evidence="8">
    <location>
        <begin position="321"/>
        <end position="373"/>
    </location>
</feature>
<dbReference type="GO" id="GO:1990281">
    <property type="term" value="C:efflux pump complex"/>
    <property type="evidence" value="ECO:0007669"/>
    <property type="project" value="TreeGrafter"/>
</dbReference>
<comment type="subcellular location">
    <subcellularLocation>
        <location evidence="1">Cell outer membrane</location>
    </subcellularLocation>
</comment>
<dbReference type="GO" id="GO:0009279">
    <property type="term" value="C:cell outer membrane"/>
    <property type="evidence" value="ECO:0007669"/>
    <property type="project" value="UniProtKB-SubCell"/>
</dbReference>
<evidence type="ECO:0000256" key="4">
    <source>
        <dbReference type="ARBA" id="ARBA00022452"/>
    </source>
</evidence>
<dbReference type="EMBL" id="FXTB01000003">
    <property type="protein sequence ID" value="SMO60902.1"/>
    <property type="molecule type" value="Genomic_DNA"/>
</dbReference>